<organism evidence="9 10">
    <name type="scientific">Teichococcus globiformis</name>
    <dbReference type="NCBI Taxonomy" id="2307229"/>
    <lineage>
        <taxon>Bacteria</taxon>
        <taxon>Pseudomonadati</taxon>
        <taxon>Pseudomonadota</taxon>
        <taxon>Alphaproteobacteria</taxon>
        <taxon>Acetobacterales</taxon>
        <taxon>Roseomonadaceae</taxon>
        <taxon>Roseomonas</taxon>
    </lineage>
</organism>
<dbReference type="PANTHER" id="PTHR43327">
    <property type="entry name" value="STOMATIN-LIKE PROTEIN 2, MITOCHONDRIAL"/>
    <property type="match status" value="1"/>
</dbReference>
<comment type="caution">
    <text evidence="9">The sequence shown here is derived from an EMBL/GenBank/DDBJ whole genome shotgun (WGS) entry which is preliminary data.</text>
</comment>
<dbReference type="SUPFAM" id="SSF117892">
    <property type="entry name" value="Band 7/SPFH domain"/>
    <property type="match status" value="1"/>
</dbReference>
<reference evidence="10" key="1">
    <citation type="journal article" date="2019" name="Int. J. Syst. Evol. Microbiol.">
        <title>The Global Catalogue of Microorganisms (GCM) 10K type strain sequencing project: providing services to taxonomists for standard genome sequencing and annotation.</title>
        <authorList>
            <consortium name="The Broad Institute Genomics Platform"/>
            <consortium name="The Broad Institute Genome Sequencing Center for Infectious Disease"/>
            <person name="Wu L."/>
            <person name="Ma J."/>
        </authorList>
    </citation>
    <scope>NUCLEOTIDE SEQUENCE [LARGE SCALE GENOMIC DNA]</scope>
    <source>
        <strain evidence="10">KCTC 52094</strain>
    </source>
</reference>
<evidence type="ECO:0000256" key="1">
    <source>
        <dbReference type="ARBA" id="ARBA00004167"/>
    </source>
</evidence>
<accession>A0ABV7G5Q8</accession>
<keyword evidence="9" id="KW-0645">Protease</keyword>
<dbReference type="SMART" id="SM00244">
    <property type="entry name" value="PHB"/>
    <property type="match status" value="1"/>
</dbReference>
<dbReference type="CDD" id="cd03404">
    <property type="entry name" value="SPFH_HflK"/>
    <property type="match status" value="1"/>
</dbReference>
<evidence type="ECO:0000313" key="10">
    <source>
        <dbReference type="Proteomes" id="UP001595593"/>
    </source>
</evidence>
<dbReference type="InterPro" id="IPR010201">
    <property type="entry name" value="HflK"/>
</dbReference>
<dbReference type="InterPro" id="IPR050710">
    <property type="entry name" value="Band7/mec-2_domain"/>
</dbReference>
<keyword evidence="4" id="KW-1133">Transmembrane helix</keyword>
<dbReference type="GO" id="GO:0006508">
    <property type="term" value="P:proteolysis"/>
    <property type="evidence" value="ECO:0007669"/>
    <property type="project" value="UniProtKB-KW"/>
</dbReference>
<comment type="similarity">
    <text evidence="2 6">Belongs to the band 7/mec-2 family. HflK subfamily.</text>
</comment>
<gene>
    <name evidence="9" type="primary">hflK</name>
    <name evidence="9" type="ORF">ACFOD4_14895</name>
</gene>
<comment type="subunit">
    <text evidence="6">HflC and HflK may interact to form a multimeric complex.</text>
</comment>
<evidence type="ECO:0000313" key="9">
    <source>
        <dbReference type="EMBL" id="MFC3126352.1"/>
    </source>
</evidence>
<keyword evidence="9" id="KW-0378">Hydrolase</keyword>
<evidence type="ECO:0000256" key="5">
    <source>
        <dbReference type="ARBA" id="ARBA00023136"/>
    </source>
</evidence>
<keyword evidence="3" id="KW-0812">Transmembrane</keyword>
<dbReference type="RefSeq" id="WP_379597619.1">
    <property type="nucleotide sequence ID" value="NZ_JBHRTN010000018.1"/>
</dbReference>
<feature type="region of interest" description="Disordered" evidence="7">
    <location>
        <begin position="363"/>
        <end position="408"/>
    </location>
</feature>
<name>A0ABV7G5Q8_9PROT</name>
<keyword evidence="10" id="KW-1185">Reference proteome</keyword>
<dbReference type="GO" id="GO:0008233">
    <property type="term" value="F:peptidase activity"/>
    <property type="evidence" value="ECO:0007669"/>
    <property type="project" value="UniProtKB-KW"/>
</dbReference>
<dbReference type="Proteomes" id="UP001595593">
    <property type="component" value="Unassembled WGS sequence"/>
</dbReference>
<proteinExistence type="inferred from homology"/>
<feature type="domain" description="Band 7" evidence="8">
    <location>
        <begin position="83"/>
        <end position="265"/>
    </location>
</feature>
<comment type="function">
    <text evidence="6">HflC and HflK could encode or regulate a protease.</text>
</comment>
<sequence length="408" mass="44287">MPWNSSGGSGPGGSPWGNPRPGGPWGQPPQGGGGRGPGGSGPDLDEAIRQAQAALRRILPGGAGSGKWLGIGAVVLLGLWAASGIYRVQPDEQGVVMRFGAFNRVTQPGLNYRMPWPVETVTTPRVTRINRIDIGFRAPNDAPLVRPVPARDVVEESLMLTGDENIIDIDFAVFWQIRNAGEYLFNTRNPDQTVKSAAESVMREVVGQTPIQPALTEARADIEQRVRTGVQFILDQYKSGIDVTQIQLLKVDPPTEVIDTFRDVQRANADRERLRNEAEAYRNEIIPRARGEGQRLVQEAEGYKESQIARARGEAARFVSILSAYQGARDVTVRRLYMETMEDILRRNPKLLVDDRLQGVVPYLPLDGQGGRPTPPAAQGGNGSGSAPPAPPAVLNPPPRIPQQGAAR</sequence>
<feature type="compositionally biased region" description="Pro residues" evidence="7">
    <location>
        <begin position="388"/>
        <end position="401"/>
    </location>
</feature>
<evidence type="ECO:0000256" key="2">
    <source>
        <dbReference type="ARBA" id="ARBA00006971"/>
    </source>
</evidence>
<evidence type="ECO:0000256" key="7">
    <source>
        <dbReference type="SAM" id="MobiDB-lite"/>
    </source>
</evidence>
<keyword evidence="5" id="KW-0472">Membrane</keyword>
<comment type="subcellular location">
    <subcellularLocation>
        <location evidence="1">Membrane</location>
        <topology evidence="1">Single-pass membrane protein</topology>
    </subcellularLocation>
</comment>
<dbReference type="Pfam" id="PF01145">
    <property type="entry name" value="Band_7"/>
    <property type="match status" value="1"/>
</dbReference>
<protein>
    <recommendedName>
        <fullName evidence="6">Protein HflK</fullName>
    </recommendedName>
</protein>
<dbReference type="EMBL" id="JBHRTN010000018">
    <property type="protein sequence ID" value="MFC3126352.1"/>
    <property type="molecule type" value="Genomic_DNA"/>
</dbReference>
<evidence type="ECO:0000256" key="6">
    <source>
        <dbReference type="RuleBase" id="RU364113"/>
    </source>
</evidence>
<dbReference type="InterPro" id="IPR001107">
    <property type="entry name" value="Band_7"/>
</dbReference>
<feature type="region of interest" description="Disordered" evidence="7">
    <location>
        <begin position="1"/>
        <end position="45"/>
    </location>
</feature>
<dbReference type="PANTHER" id="PTHR43327:SF2">
    <property type="entry name" value="MODULATOR OF FTSH PROTEASE HFLK"/>
    <property type="match status" value="1"/>
</dbReference>
<evidence type="ECO:0000259" key="8">
    <source>
        <dbReference type="SMART" id="SM00244"/>
    </source>
</evidence>
<evidence type="ECO:0000256" key="4">
    <source>
        <dbReference type="ARBA" id="ARBA00022989"/>
    </source>
</evidence>
<dbReference type="Gene3D" id="3.30.479.30">
    <property type="entry name" value="Band 7 domain"/>
    <property type="match status" value="1"/>
</dbReference>
<dbReference type="NCBIfam" id="TIGR01933">
    <property type="entry name" value="hflK"/>
    <property type="match status" value="1"/>
</dbReference>
<evidence type="ECO:0000256" key="3">
    <source>
        <dbReference type="ARBA" id="ARBA00022692"/>
    </source>
</evidence>
<feature type="compositionally biased region" description="Gly residues" evidence="7">
    <location>
        <begin position="23"/>
        <end position="41"/>
    </location>
</feature>
<dbReference type="InterPro" id="IPR036013">
    <property type="entry name" value="Band_7/SPFH_dom_sf"/>
</dbReference>